<dbReference type="InterPro" id="IPR027417">
    <property type="entry name" value="P-loop_NTPase"/>
</dbReference>
<reference evidence="1 2" key="1">
    <citation type="submission" date="2016-08" db="EMBL/GenBank/DDBJ databases">
        <authorList>
            <person name="Seilhamer J.J."/>
        </authorList>
    </citation>
    <scope>NUCLEOTIDE SEQUENCE [LARGE SCALE GENOMIC DNA]</scope>
    <source>
        <strain evidence="1">L21-II-0</strain>
    </source>
</reference>
<evidence type="ECO:0000313" key="2">
    <source>
        <dbReference type="Proteomes" id="UP000184671"/>
    </source>
</evidence>
<dbReference type="Gene3D" id="3.40.50.300">
    <property type="entry name" value="P-loop containing nucleotide triphosphate hydrolases"/>
    <property type="match status" value="1"/>
</dbReference>
<sequence length="272" mass="30532">MTTAPVRHLMDPVIFAREQLDFEPDPWQVEVLLSPANRLLLNCSRQAGKSTTTAIVALHTAHFRPGSLVLLVSPSLRQSSELFKKVTGFLDALDDRPRLTEDNKLSFALENGSRVVSLPGTEATIRGFSAPDLVIEDEAARVPDALYYSIRPMLAVSGGRLILMSTPFGKRGHFFEAWTEGGDDWQRIKIPAPRCPRITPEFLEQERRAIGDWWFEQEYMCEFRQATDSVFRYDDVMGAVSEDVPLLFAPPVTRTAAGLDDDVFPLFDEATE</sequence>
<organism evidence="1 2">
    <name type="scientific">Methanoculleus chikugoensis</name>
    <dbReference type="NCBI Taxonomy" id="118126"/>
    <lineage>
        <taxon>Archaea</taxon>
        <taxon>Methanobacteriati</taxon>
        <taxon>Methanobacteriota</taxon>
        <taxon>Stenosarchaea group</taxon>
        <taxon>Methanomicrobia</taxon>
        <taxon>Methanomicrobiales</taxon>
        <taxon>Methanomicrobiaceae</taxon>
        <taxon>Methanoculleus</taxon>
    </lineage>
</organism>
<dbReference type="AlphaFoldDB" id="A0A1M4MLM7"/>
<dbReference type="STRING" id="118126.L21_1654"/>
<dbReference type="Pfam" id="PF03237">
    <property type="entry name" value="Terminase_6N"/>
    <property type="match status" value="1"/>
</dbReference>
<protein>
    <submittedName>
        <fullName evidence="1">Large terminase protein</fullName>
    </submittedName>
</protein>
<dbReference type="Proteomes" id="UP000184671">
    <property type="component" value="Unassembled WGS sequence"/>
</dbReference>
<evidence type="ECO:0000313" key="1">
    <source>
        <dbReference type="EMBL" id="SCL75742.1"/>
    </source>
</evidence>
<dbReference type="EMBL" id="FMID01000040">
    <property type="protein sequence ID" value="SCL75742.1"/>
    <property type="molecule type" value="Genomic_DNA"/>
</dbReference>
<name>A0A1M4MLM7_9EURY</name>
<proteinExistence type="predicted"/>
<accession>A0A1M4MLM7</accession>
<gene>
    <name evidence="1" type="ORF">L21_1654</name>
</gene>